<dbReference type="AlphaFoldDB" id="A0AAV8WQY2"/>
<feature type="compositionally biased region" description="Basic and acidic residues" evidence="1">
    <location>
        <begin position="1"/>
        <end position="13"/>
    </location>
</feature>
<name>A0AAV8WQY2_9CUCU</name>
<gene>
    <name evidence="2" type="ORF">NQ314_018209</name>
</gene>
<evidence type="ECO:0000313" key="3">
    <source>
        <dbReference type="Proteomes" id="UP001162156"/>
    </source>
</evidence>
<evidence type="ECO:0000313" key="2">
    <source>
        <dbReference type="EMBL" id="KAJ8929124.1"/>
    </source>
</evidence>
<sequence>MSMFSRSDKRDPPPEIQLSPQRQQVLPKAAEERSRLHRGPLCGKSEVPSDRHAGEKPRSDASGHSRSVEK</sequence>
<proteinExistence type="predicted"/>
<evidence type="ECO:0000256" key="1">
    <source>
        <dbReference type="SAM" id="MobiDB-lite"/>
    </source>
</evidence>
<comment type="caution">
    <text evidence="2">The sequence shown here is derived from an EMBL/GenBank/DDBJ whole genome shotgun (WGS) entry which is preliminary data.</text>
</comment>
<keyword evidence="3" id="KW-1185">Reference proteome</keyword>
<feature type="region of interest" description="Disordered" evidence="1">
    <location>
        <begin position="1"/>
        <end position="70"/>
    </location>
</feature>
<reference evidence="2" key="1">
    <citation type="journal article" date="2023" name="Insect Mol. Biol.">
        <title>Genome sequencing provides insights into the evolution of gene families encoding plant cell wall-degrading enzymes in longhorned beetles.</title>
        <authorList>
            <person name="Shin N.R."/>
            <person name="Okamura Y."/>
            <person name="Kirsch R."/>
            <person name="Pauchet Y."/>
        </authorList>
    </citation>
    <scope>NUCLEOTIDE SEQUENCE</scope>
    <source>
        <strain evidence="2">RBIC_L_NR</strain>
    </source>
</reference>
<organism evidence="2 3">
    <name type="scientific">Rhamnusium bicolor</name>
    <dbReference type="NCBI Taxonomy" id="1586634"/>
    <lineage>
        <taxon>Eukaryota</taxon>
        <taxon>Metazoa</taxon>
        <taxon>Ecdysozoa</taxon>
        <taxon>Arthropoda</taxon>
        <taxon>Hexapoda</taxon>
        <taxon>Insecta</taxon>
        <taxon>Pterygota</taxon>
        <taxon>Neoptera</taxon>
        <taxon>Endopterygota</taxon>
        <taxon>Coleoptera</taxon>
        <taxon>Polyphaga</taxon>
        <taxon>Cucujiformia</taxon>
        <taxon>Chrysomeloidea</taxon>
        <taxon>Cerambycidae</taxon>
        <taxon>Lepturinae</taxon>
        <taxon>Rhagiini</taxon>
        <taxon>Rhamnusium</taxon>
    </lineage>
</organism>
<protein>
    <submittedName>
        <fullName evidence="2">Uncharacterized protein</fullName>
    </submittedName>
</protein>
<accession>A0AAV8WQY2</accession>
<dbReference type="Proteomes" id="UP001162156">
    <property type="component" value="Unassembled WGS sequence"/>
</dbReference>
<dbReference type="EMBL" id="JANEYF010005116">
    <property type="protein sequence ID" value="KAJ8929124.1"/>
    <property type="molecule type" value="Genomic_DNA"/>
</dbReference>
<feature type="compositionally biased region" description="Basic and acidic residues" evidence="1">
    <location>
        <begin position="47"/>
        <end position="70"/>
    </location>
</feature>